<organism evidence="1 2">
    <name type="scientific">Thermoflavimicrobium daqui</name>
    <dbReference type="NCBI Taxonomy" id="2137476"/>
    <lineage>
        <taxon>Bacteria</taxon>
        <taxon>Bacillati</taxon>
        <taxon>Bacillota</taxon>
        <taxon>Bacilli</taxon>
        <taxon>Bacillales</taxon>
        <taxon>Thermoactinomycetaceae</taxon>
        <taxon>Thermoflavimicrobium</taxon>
    </lineage>
</organism>
<keyword evidence="2" id="KW-1185">Reference proteome</keyword>
<dbReference type="InterPro" id="IPR036983">
    <property type="entry name" value="AIM24_sf"/>
</dbReference>
<dbReference type="SUPFAM" id="SSF51219">
    <property type="entry name" value="TRAP-like"/>
    <property type="match status" value="1"/>
</dbReference>
<sequence>MWNNQQQQIGEQLILSKENGGVRFEVIQHYLKGSSDLTRASELYYAQKAGVRLKQVRILLNNAGVQIEAGALHYMRGNLDVKANIGGVSGLLKKMVTSKVTGEEMFKPLYQGYGEIFLEPSFDNYLLVELSNEEMVCDDGMFYACEAGIDVGAYRNKGLTALLGDEGAFQTRLTGTGICCLTSPVPIEEIKIIHLQNETLQVDGNFTLLRKGNIEFTVERSSKSMMGSLTSGEGLLQTFRGTGEVWLAPTLVAYSG</sequence>
<dbReference type="PANTHER" id="PTHR38074">
    <property type="entry name" value="ALTERED INHERITANCE OF MITOCHONDRIA PROTEIN 24, MITOCHONDRIAL"/>
    <property type="match status" value="1"/>
</dbReference>
<reference evidence="1 2" key="2">
    <citation type="submission" date="2018-06" db="EMBL/GenBank/DDBJ databases">
        <authorList>
            <person name="Zhirakovskaya E."/>
        </authorList>
    </citation>
    <scope>NUCLEOTIDE SEQUENCE [LARGE SCALE GENOMIC DNA]</scope>
    <source>
        <strain evidence="1 2">FBKL4.011</strain>
    </source>
</reference>
<dbReference type="Gene3D" id="3.60.160.10">
    <property type="entry name" value="Mitochondrial biogenesis AIM24"/>
    <property type="match status" value="1"/>
</dbReference>
<dbReference type="EMBL" id="QJKK01000009">
    <property type="protein sequence ID" value="RAL22520.1"/>
    <property type="molecule type" value="Genomic_DNA"/>
</dbReference>
<dbReference type="OrthoDB" id="9779518at2"/>
<proteinExistence type="predicted"/>
<dbReference type="PANTHER" id="PTHR38074:SF1">
    <property type="entry name" value="ALTERED INHERITANCE OF MITOCHONDRIA PROTEIN 24, MITOCHONDRIAL"/>
    <property type="match status" value="1"/>
</dbReference>
<evidence type="ECO:0000313" key="1">
    <source>
        <dbReference type="EMBL" id="RAL22520.1"/>
    </source>
</evidence>
<dbReference type="RefSeq" id="WP_113659763.1">
    <property type="nucleotide sequence ID" value="NZ_KZ845671.1"/>
</dbReference>
<dbReference type="AlphaFoldDB" id="A0A364K281"/>
<reference evidence="1 2" key="1">
    <citation type="submission" date="2018-06" db="EMBL/GenBank/DDBJ databases">
        <title>Thermoflavimicrobium daqus sp. nov., a thermophilic microbe isolated from Moutai-flavour Daqu.</title>
        <authorList>
            <person name="Wang X."/>
            <person name="Zhou H."/>
        </authorList>
    </citation>
    <scope>NUCLEOTIDE SEQUENCE [LARGE SCALE GENOMIC DNA]</scope>
    <source>
        <strain evidence="1 2">FBKL4.011</strain>
    </source>
</reference>
<name>A0A364K281_9BACL</name>
<comment type="caution">
    <text evidence="1">The sequence shown here is derived from an EMBL/GenBank/DDBJ whole genome shotgun (WGS) entry which is preliminary data.</text>
</comment>
<dbReference type="InterPro" id="IPR002838">
    <property type="entry name" value="AIM24"/>
</dbReference>
<gene>
    <name evidence="1" type="ORF">DL897_13990</name>
</gene>
<dbReference type="Proteomes" id="UP000251213">
    <property type="component" value="Unassembled WGS sequence"/>
</dbReference>
<dbReference type="InterPro" id="IPR016031">
    <property type="entry name" value="Trp_RNA-bd_attenuator-like_dom"/>
</dbReference>
<protein>
    <submittedName>
        <fullName evidence="1">Transcriptional regulator</fullName>
    </submittedName>
</protein>
<dbReference type="Pfam" id="PF01987">
    <property type="entry name" value="AIM24"/>
    <property type="match status" value="1"/>
</dbReference>
<evidence type="ECO:0000313" key="2">
    <source>
        <dbReference type="Proteomes" id="UP000251213"/>
    </source>
</evidence>
<accession>A0A364K281</accession>